<feature type="compositionally biased region" description="Pro residues" evidence="10">
    <location>
        <begin position="503"/>
        <end position="515"/>
    </location>
</feature>
<evidence type="ECO:0000256" key="2">
    <source>
        <dbReference type="ARBA" id="ARBA00004653"/>
    </source>
</evidence>
<feature type="transmembrane region" description="Helical" evidence="11">
    <location>
        <begin position="98"/>
        <end position="117"/>
    </location>
</feature>
<keyword evidence="14" id="KW-1185">Reference proteome</keyword>
<accession>A0A165LAU7</accession>
<evidence type="ECO:0000256" key="3">
    <source>
        <dbReference type="ARBA" id="ARBA00008640"/>
    </source>
</evidence>
<evidence type="ECO:0000259" key="12">
    <source>
        <dbReference type="Pfam" id="PF09335"/>
    </source>
</evidence>
<sequence>MASYPAYGTPRASPTPYTSAAPAAAGDGQFYPPGASRISLDDEPRAYKKTGAATVVDMRAVTRTPSPTPSEAEELTKTSVFDWKAMSHWRYWVRREWLWYYVIFFIAMIAAILFTVFHTQIVKWMQPGATKIHDLPAGWLIPIAILFVISFPPLFGHEIVAILCGLVWGLGVGFAIVCAGTFLGELGNFYAFKYCCSARGEKLEKTDLRYACMAKVVREGGVKVALITRMSAIPGHFSTAVFSTCGMSVWTFLISAFLSLPKQFITVYLGVALEQSDSGGGSTSSKALEDVVVGLTVVITFAAMWYIFRLMNRAKPEVIYERRKARQAKLMGLGSGPYANMQSTASVAAFNPSASDESQVPLTAHSETFGAAAYQQWDASGRAVGTAGDPRLYVPEPRRAVPIRPLAEAPTHRPQGARADSGASMGSAYQMSERGAYQSAPMRSDTALTNPYPHPYAQAQAQASASPVRPTFTASPPPMRPAYTASPPPIAPPVSAPAHANPPQSPPSTRPPQTAPVPQYSYGVQAVPSPPPMPNPFGAQAVSSPPLIPNAYAGYAPSPPPANPTNPFSPAYGSGSAPSTPPAHVQSQYTGGGYPYAAQAQVQMPGTAPLPPNYSSQAFGQQQGTPHQYPQTAMPPSYSSDLR</sequence>
<keyword evidence="9 11" id="KW-0472">Membrane</keyword>
<feature type="region of interest" description="Disordered" evidence="10">
    <location>
        <begin position="388"/>
        <end position="643"/>
    </location>
</feature>
<dbReference type="InterPro" id="IPR032816">
    <property type="entry name" value="VTT_dom"/>
</dbReference>
<dbReference type="InterPro" id="IPR051076">
    <property type="entry name" value="Golgi_membrane_TVP38/TMEM64"/>
</dbReference>
<evidence type="ECO:0000256" key="9">
    <source>
        <dbReference type="ARBA" id="ARBA00023136"/>
    </source>
</evidence>
<keyword evidence="6 11" id="KW-0812">Transmembrane</keyword>
<feature type="transmembrane region" description="Helical" evidence="11">
    <location>
        <begin position="291"/>
        <end position="308"/>
    </location>
</feature>
<proteinExistence type="inferred from homology"/>
<comment type="subcellular location">
    <subcellularLocation>
        <location evidence="2">Golgi apparatus membrane</location>
        <topology evidence="2">Multi-pass membrane protein</topology>
    </subcellularLocation>
</comment>
<feature type="transmembrane region" description="Helical" evidence="11">
    <location>
        <begin position="160"/>
        <end position="183"/>
    </location>
</feature>
<comment type="function">
    <text evidence="1">Golgi membrane protein involved in vesicular trafficking and spindle migration.</text>
</comment>
<evidence type="ECO:0000256" key="4">
    <source>
        <dbReference type="ARBA" id="ARBA00013533"/>
    </source>
</evidence>
<comment type="similarity">
    <text evidence="3">Belongs to the TVP38/TMEM64 family.</text>
</comment>
<name>A0A165LAU7_9APHY</name>
<evidence type="ECO:0000313" key="14">
    <source>
        <dbReference type="Proteomes" id="UP000076727"/>
    </source>
</evidence>
<evidence type="ECO:0000256" key="10">
    <source>
        <dbReference type="SAM" id="MobiDB-lite"/>
    </source>
</evidence>
<feature type="compositionally biased region" description="Polar residues" evidence="10">
    <location>
        <begin position="613"/>
        <end position="631"/>
    </location>
</feature>
<dbReference type="AlphaFoldDB" id="A0A165LAU7"/>
<dbReference type="EMBL" id="KV429138">
    <property type="protein sequence ID" value="KZT64175.1"/>
    <property type="molecule type" value="Genomic_DNA"/>
</dbReference>
<feature type="compositionally biased region" description="Pro residues" evidence="10">
    <location>
        <begin position="475"/>
        <end position="495"/>
    </location>
</feature>
<keyword evidence="7 11" id="KW-1133">Transmembrane helix</keyword>
<feature type="compositionally biased region" description="Low complexity" evidence="10">
    <location>
        <begin position="457"/>
        <end position="466"/>
    </location>
</feature>
<organism evidence="13 14">
    <name type="scientific">Daedalea quercina L-15889</name>
    <dbReference type="NCBI Taxonomy" id="1314783"/>
    <lineage>
        <taxon>Eukaryota</taxon>
        <taxon>Fungi</taxon>
        <taxon>Dikarya</taxon>
        <taxon>Basidiomycota</taxon>
        <taxon>Agaricomycotina</taxon>
        <taxon>Agaricomycetes</taxon>
        <taxon>Polyporales</taxon>
        <taxon>Fomitopsis</taxon>
    </lineage>
</organism>
<protein>
    <recommendedName>
        <fullName evidence="4">Golgi apparatus membrane protein TVP38</fullName>
    </recommendedName>
    <alternativeName>
        <fullName evidence="5">Golgi apparatus membrane protein tvp38</fullName>
    </alternativeName>
</protein>
<feature type="compositionally biased region" description="Low complexity" evidence="10">
    <location>
        <begin position="9"/>
        <end position="25"/>
    </location>
</feature>
<dbReference type="GO" id="GO:0000139">
    <property type="term" value="C:Golgi membrane"/>
    <property type="evidence" value="ECO:0007669"/>
    <property type="project" value="UniProtKB-SubCell"/>
</dbReference>
<gene>
    <name evidence="13" type="ORF">DAEQUDRAFT_732966</name>
</gene>
<evidence type="ECO:0000256" key="7">
    <source>
        <dbReference type="ARBA" id="ARBA00022989"/>
    </source>
</evidence>
<dbReference type="PANTHER" id="PTHR47549">
    <property type="entry name" value="GOLGI APPARATUS MEMBRANE PROTEIN TVP38-RELATED"/>
    <property type="match status" value="1"/>
</dbReference>
<evidence type="ECO:0000256" key="6">
    <source>
        <dbReference type="ARBA" id="ARBA00022692"/>
    </source>
</evidence>
<reference evidence="13 14" key="1">
    <citation type="journal article" date="2016" name="Mol. Biol. Evol.">
        <title>Comparative Genomics of Early-Diverging Mushroom-Forming Fungi Provides Insights into the Origins of Lignocellulose Decay Capabilities.</title>
        <authorList>
            <person name="Nagy L.G."/>
            <person name="Riley R."/>
            <person name="Tritt A."/>
            <person name="Adam C."/>
            <person name="Daum C."/>
            <person name="Floudas D."/>
            <person name="Sun H."/>
            <person name="Yadav J.S."/>
            <person name="Pangilinan J."/>
            <person name="Larsson K.H."/>
            <person name="Matsuura K."/>
            <person name="Barry K."/>
            <person name="Labutti K."/>
            <person name="Kuo R."/>
            <person name="Ohm R.A."/>
            <person name="Bhattacharya S.S."/>
            <person name="Shirouzu T."/>
            <person name="Yoshinaga Y."/>
            <person name="Martin F.M."/>
            <person name="Grigoriev I.V."/>
            <person name="Hibbett D.S."/>
        </authorList>
    </citation>
    <scope>NUCLEOTIDE SEQUENCE [LARGE SCALE GENOMIC DNA]</scope>
    <source>
        <strain evidence="13 14">L-15889</strain>
    </source>
</reference>
<evidence type="ECO:0000256" key="11">
    <source>
        <dbReference type="SAM" id="Phobius"/>
    </source>
</evidence>
<keyword evidence="8" id="KW-0333">Golgi apparatus</keyword>
<dbReference type="Proteomes" id="UP000076727">
    <property type="component" value="Unassembled WGS sequence"/>
</dbReference>
<feature type="region of interest" description="Disordered" evidence="10">
    <location>
        <begin position="1"/>
        <end position="25"/>
    </location>
</feature>
<dbReference type="Pfam" id="PF09335">
    <property type="entry name" value="VTT_dom"/>
    <property type="match status" value="1"/>
</dbReference>
<evidence type="ECO:0000313" key="13">
    <source>
        <dbReference type="EMBL" id="KZT64175.1"/>
    </source>
</evidence>
<dbReference type="STRING" id="1314783.A0A165LAU7"/>
<evidence type="ECO:0000256" key="8">
    <source>
        <dbReference type="ARBA" id="ARBA00023034"/>
    </source>
</evidence>
<evidence type="ECO:0000256" key="5">
    <source>
        <dbReference type="ARBA" id="ARBA00020673"/>
    </source>
</evidence>
<feature type="transmembrane region" description="Helical" evidence="11">
    <location>
        <begin position="137"/>
        <end position="154"/>
    </location>
</feature>
<feature type="transmembrane region" description="Helical" evidence="11">
    <location>
        <begin position="237"/>
        <end position="260"/>
    </location>
</feature>
<evidence type="ECO:0000256" key="1">
    <source>
        <dbReference type="ARBA" id="ARBA00002978"/>
    </source>
</evidence>
<feature type="domain" description="VTT" evidence="12">
    <location>
        <begin position="157"/>
        <end position="270"/>
    </location>
</feature>
<dbReference type="PANTHER" id="PTHR47549:SF2">
    <property type="entry name" value="GOLGI APPARATUS MEMBRANE PROTEIN TVP38"/>
    <property type="match status" value="1"/>
</dbReference>
<dbReference type="OrthoDB" id="166803at2759"/>